<evidence type="ECO:0000256" key="5">
    <source>
        <dbReference type="SAM" id="MobiDB-lite"/>
    </source>
</evidence>
<dbReference type="CDD" id="cd07970">
    <property type="entry name" value="OBF_DNA_ligase_LigC"/>
    <property type="match status" value="1"/>
</dbReference>
<evidence type="ECO:0000259" key="6">
    <source>
        <dbReference type="Pfam" id="PF01068"/>
    </source>
</evidence>
<feature type="region of interest" description="Disordered" evidence="5">
    <location>
        <begin position="269"/>
        <end position="289"/>
    </location>
</feature>
<evidence type="ECO:0000256" key="3">
    <source>
        <dbReference type="ARBA" id="ARBA00022598"/>
    </source>
</evidence>
<evidence type="ECO:0000313" key="8">
    <source>
        <dbReference type="EMBL" id="MEI9400672.1"/>
    </source>
</evidence>
<dbReference type="EMBL" id="JAPYKO010000001">
    <property type="protein sequence ID" value="MEI9400672.1"/>
    <property type="molecule type" value="Genomic_DNA"/>
</dbReference>
<dbReference type="Pfam" id="PF04679">
    <property type="entry name" value="DNA_ligase_A_C"/>
    <property type="match status" value="1"/>
</dbReference>
<dbReference type="NCBIfam" id="NF006078">
    <property type="entry name" value="PRK08224.1"/>
    <property type="match status" value="1"/>
</dbReference>
<protein>
    <recommendedName>
        <fullName evidence="2">DNA ligase (ATP)</fullName>
        <ecNumber evidence="2">6.5.1.1</ecNumber>
    </recommendedName>
</protein>
<dbReference type="RefSeq" id="WP_337090979.1">
    <property type="nucleotide sequence ID" value="NZ_JAPYKO010000001.1"/>
</dbReference>
<organism evidence="8 9">
    <name type="scientific">Mesorhizobium argentiipisi</name>
    <dbReference type="NCBI Taxonomy" id="3015175"/>
    <lineage>
        <taxon>Bacteria</taxon>
        <taxon>Pseudomonadati</taxon>
        <taxon>Pseudomonadota</taxon>
        <taxon>Alphaproteobacteria</taxon>
        <taxon>Hyphomicrobiales</taxon>
        <taxon>Phyllobacteriaceae</taxon>
        <taxon>Mesorhizobium</taxon>
    </lineage>
</organism>
<evidence type="ECO:0000256" key="4">
    <source>
        <dbReference type="ARBA" id="ARBA00034003"/>
    </source>
</evidence>
<dbReference type="Proteomes" id="UP001366503">
    <property type="component" value="Unassembled WGS sequence"/>
</dbReference>
<evidence type="ECO:0000256" key="2">
    <source>
        <dbReference type="ARBA" id="ARBA00012727"/>
    </source>
</evidence>
<dbReference type="InterPro" id="IPR012309">
    <property type="entry name" value="DNA_ligase_ATP-dep_C"/>
</dbReference>
<dbReference type="InterPro" id="IPR012310">
    <property type="entry name" value="DNA_ligase_ATP-dep_cent"/>
</dbReference>
<dbReference type="EC" id="6.5.1.1" evidence="2"/>
<keyword evidence="3 8" id="KW-0436">Ligase</keyword>
<dbReference type="GO" id="GO:0003910">
    <property type="term" value="F:DNA ligase (ATP) activity"/>
    <property type="evidence" value="ECO:0007669"/>
    <property type="project" value="UniProtKB-EC"/>
</dbReference>
<comment type="similarity">
    <text evidence="1">Belongs to the ATP-dependent DNA ligase family.</text>
</comment>
<feature type="domain" description="DNA ligase ATP-dependent C-terminal" evidence="7">
    <location>
        <begin position="227"/>
        <end position="326"/>
    </location>
</feature>
<gene>
    <name evidence="8" type="ORF">O7A05_00415</name>
</gene>
<comment type="caution">
    <text evidence="8">The sequence shown here is derived from an EMBL/GenBank/DDBJ whole genome shotgun (WGS) entry which is preliminary data.</text>
</comment>
<dbReference type="Gene3D" id="2.40.50.140">
    <property type="entry name" value="Nucleic acid-binding proteins"/>
    <property type="match status" value="1"/>
</dbReference>
<dbReference type="InterPro" id="IPR044119">
    <property type="entry name" value="Adenylation_LigC-like"/>
</dbReference>
<dbReference type="SUPFAM" id="SSF56091">
    <property type="entry name" value="DNA ligase/mRNA capping enzyme, catalytic domain"/>
    <property type="match status" value="1"/>
</dbReference>
<dbReference type="PANTHER" id="PTHR45674">
    <property type="entry name" value="DNA LIGASE 1/3 FAMILY MEMBER"/>
    <property type="match status" value="1"/>
</dbReference>
<name>A0ABU8K5F3_9HYPH</name>
<dbReference type="CDD" id="cd07905">
    <property type="entry name" value="Adenylation_DNA_ligase_LigC"/>
    <property type="match status" value="1"/>
</dbReference>
<sequence length="337" mass="37427">MVAARANSFPLPLDTPPMEARTAEMLPTQDGPWQYEPKWDGFRCLAFKGKEDVDLRAKSGKPLGRYFPELITMVRRLDAKDFVVDGEIVIEIDGRASFDALQMRLHPAESRIRKLSMETPARLILFDMLVAPTGKIMLEAPLIDRRAALETFLSGCAGAALRLSRSTTDIATAEQWLSGSGQGSTDGVVAKRLDEPYRPGERAMIKVKRLRTADCVVGGFRYLNGTRLVGSLLLGLYNDNGQLDHVGFTSTIANGERVALTERLEKLRGGSGFTGKAPGGPSRWSTERSGEWEPVRPKLVVEVRFDHVTGGRFRHGTRLLRWRPDKAPSQCTFEQIE</sequence>
<comment type="catalytic activity">
    <reaction evidence="4">
        <text>ATP + (deoxyribonucleotide)n-3'-hydroxyl + 5'-phospho-(deoxyribonucleotide)m = (deoxyribonucleotide)n+m + AMP + diphosphate.</text>
        <dbReference type="EC" id="6.5.1.1"/>
    </reaction>
</comment>
<dbReference type="Gene3D" id="3.30.470.30">
    <property type="entry name" value="DNA ligase/mRNA capping enzyme"/>
    <property type="match status" value="1"/>
</dbReference>
<evidence type="ECO:0000256" key="1">
    <source>
        <dbReference type="ARBA" id="ARBA00007572"/>
    </source>
</evidence>
<dbReference type="PANTHER" id="PTHR45674:SF4">
    <property type="entry name" value="DNA LIGASE 1"/>
    <property type="match status" value="1"/>
</dbReference>
<proteinExistence type="inferred from homology"/>
<keyword evidence="9" id="KW-1185">Reference proteome</keyword>
<reference evidence="8 9" key="1">
    <citation type="submission" date="2022-12" db="EMBL/GenBank/DDBJ databases">
        <authorList>
            <person name="Muema E."/>
        </authorList>
    </citation>
    <scope>NUCLEOTIDE SEQUENCE [LARGE SCALE GENOMIC DNA]</scope>
    <source>
        <strain evidence="9">1330</strain>
    </source>
</reference>
<dbReference type="InterPro" id="IPR050191">
    <property type="entry name" value="ATP-dep_DNA_ligase"/>
</dbReference>
<evidence type="ECO:0000259" key="7">
    <source>
        <dbReference type="Pfam" id="PF04679"/>
    </source>
</evidence>
<dbReference type="InterPro" id="IPR012340">
    <property type="entry name" value="NA-bd_OB-fold"/>
</dbReference>
<evidence type="ECO:0000313" key="9">
    <source>
        <dbReference type="Proteomes" id="UP001366503"/>
    </source>
</evidence>
<dbReference type="SUPFAM" id="SSF50249">
    <property type="entry name" value="Nucleic acid-binding proteins"/>
    <property type="match status" value="1"/>
</dbReference>
<feature type="domain" description="ATP-dependent DNA ligase family profile" evidence="6">
    <location>
        <begin position="29"/>
        <end position="208"/>
    </location>
</feature>
<dbReference type="Pfam" id="PF01068">
    <property type="entry name" value="DNA_ligase_A_M"/>
    <property type="match status" value="1"/>
</dbReference>
<accession>A0ABU8K5F3</accession>
<dbReference type="InterPro" id="IPR044117">
    <property type="entry name" value="OBF_LigC-like"/>
</dbReference>